<dbReference type="Pfam" id="PF00528">
    <property type="entry name" value="BPD_transp_1"/>
    <property type="match status" value="1"/>
</dbReference>
<dbReference type="CDD" id="cd06261">
    <property type="entry name" value="TM_PBP2"/>
    <property type="match status" value="1"/>
</dbReference>
<evidence type="ECO:0000256" key="3">
    <source>
        <dbReference type="ARBA" id="ARBA00022475"/>
    </source>
</evidence>
<evidence type="ECO:0000313" key="10">
    <source>
        <dbReference type="Proteomes" id="UP000252585"/>
    </source>
</evidence>
<feature type="transmembrane region" description="Helical" evidence="7">
    <location>
        <begin position="245"/>
        <end position="266"/>
    </location>
</feature>
<feature type="transmembrane region" description="Helical" evidence="7">
    <location>
        <begin position="81"/>
        <end position="105"/>
    </location>
</feature>
<feature type="transmembrane region" description="Helical" evidence="7">
    <location>
        <begin position="145"/>
        <end position="166"/>
    </location>
</feature>
<reference evidence="9 10" key="1">
    <citation type="submission" date="2018-07" db="EMBL/GenBank/DDBJ databases">
        <title>Genomic Encyclopedia of Type Strains, Phase IV (KMG-IV): sequencing the most valuable type-strain genomes for metagenomic binning, comparative biology and taxonomic classification.</title>
        <authorList>
            <person name="Goeker M."/>
        </authorList>
    </citation>
    <scope>NUCLEOTIDE SEQUENCE [LARGE SCALE GENOMIC DNA]</scope>
    <source>
        <strain evidence="9 10">DSM 27696</strain>
    </source>
</reference>
<protein>
    <submittedName>
        <fullName evidence="9">L-arabinose ABC transporter membrane protein</fullName>
    </submittedName>
</protein>
<dbReference type="GO" id="GO:0005886">
    <property type="term" value="C:plasma membrane"/>
    <property type="evidence" value="ECO:0007669"/>
    <property type="project" value="UniProtKB-SubCell"/>
</dbReference>
<keyword evidence="4 7" id="KW-0812">Transmembrane</keyword>
<feature type="domain" description="ABC transmembrane type-1" evidence="8">
    <location>
        <begin position="77"/>
        <end position="266"/>
    </location>
</feature>
<evidence type="ECO:0000259" key="8">
    <source>
        <dbReference type="PROSITE" id="PS50928"/>
    </source>
</evidence>
<dbReference type="Gene3D" id="1.10.3720.10">
    <property type="entry name" value="MetI-like"/>
    <property type="match status" value="1"/>
</dbReference>
<comment type="subcellular location">
    <subcellularLocation>
        <location evidence="1 7">Cell membrane</location>
        <topology evidence="1 7">Multi-pass membrane protein</topology>
    </subcellularLocation>
</comment>
<feature type="transmembrane region" description="Helical" evidence="7">
    <location>
        <begin position="112"/>
        <end position="133"/>
    </location>
</feature>
<dbReference type="AlphaFoldDB" id="A0A368YD03"/>
<dbReference type="Proteomes" id="UP000252585">
    <property type="component" value="Unassembled WGS sequence"/>
</dbReference>
<evidence type="ECO:0000256" key="4">
    <source>
        <dbReference type="ARBA" id="ARBA00022692"/>
    </source>
</evidence>
<keyword evidence="2 7" id="KW-0813">Transport</keyword>
<dbReference type="PANTHER" id="PTHR43744">
    <property type="entry name" value="ABC TRANSPORTER PERMEASE PROTEIN MG189-RELATED-RELATED"/>
    <property type="match status" value="1"/>
</dbReference>
<proteinExistence type="inferred from homology"/>
<dbReference type="SUPFAM" id="SSF161098">
    <property type="entry name" value="MetI-like"/>
    <property type="match status" value="1"/>
</dbReference>
<dbReference type="InterPro" id="IPR035906">
    <property type="entry name" value="MetI-like_sf"/>
</dbReference>
<evidence type="ECO:0000256" key="2">
    <source>
        <dbReference type="ARBA" id="ARBA00022448"/>
    </source>
</evidence>
<sequence>MKKRNKNSPSLKWLANVSMAIICLIALFPIIILIISSFRPSSELLRTGISLTFDTSVMNISNYTYIFTQASQYWQWYMNSLAISAITVVLSLFFSSMVGYALAVYDFRGKNLFFTFVVFILMVPFEILMLPLFQMMINFQLVNSYAGVILPMVVAPIAVFFFRQYAIGLPVQLMDAARIDGSTEYGIFFKIMLPLMTPSLGAMAILQGLGSWNNFLWPLIVLRSNDMFTLPIGLATLLTPYGNNYDVLIAGSIMTIIPIIILFIFFQRYFVAGLTVGGVKG</sequence>
<evidence type="ECO:0000256" key="6">
    <source>
        <dbReference type="ARBA" id="ARBA00023136"/>
    </source>
</evidence>
<organism evidence="9 10">
    <name type="scientific">Saliterribacillus persicus</name>
    <dbReference type="NCBI Taxonomy" id="930114"/>
    <lineage>
        <taxon>Bacteria</taxon>
        <taxon>Bacillati</taxon>
        <taxon>Bacillota</taxon>
        <taxon>Bacilli</taxon>
        <taxon>Bacillales</taxon>
        <taxon>Bacillaceae</taxon>
        <taxon>Saliterribacillus</taxon>
    </lineage>
</organism>
<dbReference type="GO" id="GO:0055085">
    <property type="term" value="P:transmembrane transport"/>
    <property type="evidence" value="ECO:0007669"/>
    <property type="project" value="InterPro"/>
</dbReference>
<evidence type="ECO:0000256" key="7">
    <source>
        <dbReference type="RuleBase" id="RU363032"/>
    </source>
</evidence>
<feature type="transmembrane region" description="Helical" evidence="7">
    <location>
        <begin position="12"/>
        <end position="35"/>
    </location>
</feature>
<accession>A0A368YD03</accession>
<comment type="caution">
    <text evidence="9">The sequence shown here is derived from an EMBL/GenBank/DDBJ whole genome shotgun (WGS) entry which is preliminary data.</text>
</comment>
<comment type="similarity">
    <text evidence="7">Belongs to the binding-protein-dependent transport system permease family.</text>
</comment>
<dbReference type="PANTHER" id="PTHR43744:SF2">
    <property type="entry name" value="ARABINOOLIGOSACCHARIDES TRANSPORT SYSTEM PERMEASE PROTEIN ARAQ"/>
    <property type="match status" value="1"/>
</dbReference>
<keyword evidence="6 7" id="KW-0472">Membrane</keyword>
<evidence type="ECO:0000313" key="9">
    <source>
        <dbReference type="EMBL" id="RCW76747.1"/>
    </source>
</evidence>
<dbReference type="RefSeq" id="WP_114351526.1">
    <property type="nucleotide sequence ID" value="NZ_QPJJ01000002.1"/>
</dbReference>
<evidence type="ECO:0000256" key="1">
    <source>
        <dbReference type="ARBA" id="ARBA00004651"/>
    </source>
</evidence>
<keyword evidence="5 7" id="KW-1133">Transmembrane helix</keyword>
<evidence type="ECO:0000256" key="5">
    <source>
        <dbReference type="ARBA" id="ARBA00022989"/>
    </source>
</evidence>
<keyword evidence="10" id="KW-1185">Reference proteome</keyword>
<gene>
    <name evidence="9" type="ORF">DFR57_10222</name>
</gene>
<keyword evidence="3" id="KW-1003">Cell membrane</keyword>
<dbReference type="PROSITE" id="PS50928">
    <property type="entry name" value="ABC_TM1"/>
    <property type="match status" value="1"/>
</dbReference>
<dbReference type="InterPro" id="IPR000515">
    <property type="entry name" value="MetI-like"/>
</dbReference>
<dbReference type="OrthoDB" id="9771544at2"/>
<dbReference type="EMBL" id="QPJJ01000002">
    <property type="protein sequence ID" value="RCW76747.1"/>
    <property type="molecule type" value="Genomic_DNA"/>
</dbReference>
<feature type="transmembrane region" description="Helical" evidence="7">
    <location>
        <begin position="187"/>
        <end position="209"/>
    </location>
</feature>
<name>A0A368YD03_9BACI</name>